<dbReference type="InterPro" id="IPR005586">
    <property type="entry name" value="ABC_trans_aux"/>
</dbReference>
<keyword evidence="1" id="KW-0732">Signal</keyword>
<comment type="caution">
    <text evidence="3">The sequence shown here is derived from an EMBL/GenBank/DDBJ whole genome shotgun (WGS) entry which is preliminary data.</text>
</comment>
<feature type="domain" description="ABC-type transport auxiliary lipoprotein component" evidence="2">
    <location>
        <begin position="40"/>
        <end position="192"/>
    </location>
</feature>
<proteinExistence type="predicted"/>
<feature type="chain" id="PRO_5015871325" evidence="1">
    <location>
        <begin position="29"/>
        <end position="197"/>
    </location>
</feature>
<dbReference type="Pfam" id="PF03886">
    <property type="entry name" value="ABC_trans_aux"/>
    <property type="match status" value="1"/>
</dbReference>
<keyword evidence="4" id="KW-1185">Reference proteome</keyword>
<evidence type="ECO:0000259" key="2">
    <source>
        <dbReference type="Pfam" id="PF03886"/>
    </source>
</evidence>
<dbReference type="PROSITE" id="PS51257">
    <property type="entry name" value="PROKAR_LIPOPROTEIN"/>
    <property type="match status" value="1"/>
</dbReference>
<name>A0A2V3V897_9SPHN</name>
<dbReference type="Proteomes" id="UP000248014">
    <property type="component" value="Unassembled WGS sequence"/>
</dbReference>
<dbReference type="RefSeq" id="WP_110297856.1">
    <property type="nucleotide sequence ID" value="NZ_QJJM01000003.1"/>
</dbReference>
<dbReference type="SUPFAM" id="SSF159594">
    <property type="entry name" value="XCC0632-like"/>
    <property type="match status" value="1"/>
</dbReference>
<dbReference type="AlphaFoldDB" id="A0A2V3V897"/>
<evidence type="ECO:0000256" key="1">
    <source>
        <dbReference type="SAM" id="SignalP"/>
    </source>
</evidence>
<feature type="signal peptide" evidence="1">
    <location>
        <begin position="1"/>
        <end position="28"/>
    </location>
</feature>
<dbReference type="EMBL" id="QJJM01000003">
    <property type="protein sequence ID" value="PXW78052.1"/>
    <property type="molecule type" value="Genomic_DNA"/>
</dbReference>
<sequence>MTATVRSLLSAGGACLLLAGCVSFGSEAPPQLLTLTSNATPAAGAMASASVTDAIVVDVPTVERTLDQVRVPVQVSDSAIAYVKDAVWADKPARLFRTVLAETLAAGSGRLVLDQVETGAERSTMLSGQLHRFGYDEDARAAIVRFDAVVRKPGSPLRKQRFEASVPVATVDAVTVGAALNQAANAVAAQVAAWTVG</sequence>
<gene>
    <name evidence="3" type="ORF">C7451_103160</name>
</gene>
<dbReference type="OrthoDB" id="7391077at2"/>
<dbReference type="Gene3D" id="3.40.50.10610">
    <property type="entry name" value="ABC-type transport auxiliary lipoprotein component"/>
    <property type="match status" value="1"/>
</dbReference>
<protein>
    <submittedName>
        <fullName evidence="3">Cholesterol transport system auxiliary component</fullName>
    </submittedName>
</protein>
<accession>A0A2V3V897</accession>
<organism evidence="3 4">
    <name type="scientific">Blastomonas natatoria</name>
    <dbReference type="NCBI Taxonomy" id="34015"/>
    <lineage>
        <taxon>Bacteria</taxon>
        <taxon>Pseudomonadati</taxon>
        <taxon>Pseudomonadota</taxon>
        <taxon>Alphaproteobacteria</taxon>
        <taxon>Sphingomonadales</taxon>
        <taxon>Sphingomonadaceae</taxon>
        <taxon>Blastomonas</taxon>
    </lineage>
</organism>
<reference evidence="3 4" key="1">
    <citation type="submission" date="2018-05" db="EMBL/GenBank/DDBJ databases">
        <title>Genomic Encyclopedia of Type Strains, Phase IV (KMG-IV): sequencing the most valuable type-strain genomes for metagenomic binning, comparative biology and taxonomic classification.</title>
        <authorList>
            <person name="Goeker M."/>
        </authorList>
    </citation>
    <scope>NUCLEOTIDE SEQUENCE [LARGE SCALE GENOMIC DNA]</scope>
    <source>
        <strain evidence="3 4">DSM 3183</strain>
    </source>
</reference>
<evidence type="ECO:0000313" key="3">
    <source>
        <dbReference type="EMBL" id="PXW78052.1"/>
    </source>
</evidence>
<evidence type="ECO:0000313" key="4">
    <source>
        <dbReference type="Proteomes" id="UP000248014"/>
    </source>
</evidence>